<comment type="caution">
    <text evidence="1">The sequence shown here is derived from an EMBL/GenBank/DDBJ whole genome shotgun (WGS) entry which is preliminary data.</text>
</comment>
<gene>
    <name evidence="1" type="ORF">DPX16_11631</name>
</gene>
<dbReference type="EMBL" id="RJVU01011952">
    <property type="protein sequence ID" value="ROL53205.1"/>
    <property type="molecule type" value="Genomic_DNA"/>
</dbReference>
<dbReference type="Proteomes" id="UP000281406">
    <property type="component" value="Unassembled WGS sequence"/>
</dbReference>
<organism evidence="1 2">
    <name type="scientific">Anabarilius grahami</name>
    <name type="common">Kanglang fish</name>
    <name type="synonym">Barilius grahami</name>
    <dbReference type="NCBI Taxonomy" id="495550"/>
    <lineage>
        <taxon>Eukaryota</taxon>
        <taxon>Metazoa</taxon>
        <taxon>Chordata</taxon>
        <taxon>Craniata</taxon>
        <taxon>Vertebrata</taxon>
        <taxon>Euteleostomi</taxon>
        <taxon>Actinopterygii</taxon>
        <taxon>Neopterygii</taxon>
        <taxon>Teleostei</taxon>
        <taxon>Ostariophysi</taxon>
        <taxon>Cypriniformes</taxon>
        <taxon>Xenocyprididae</taxon>
        <taxon>Xenocypridinae</taxon>
        <taxon>Xenocypridinae incertae sedis</taxon>
        <taxon>Anabarilius</taxon>
    </lineage>
</organism>
<evidence type="ECO:0000313" key="1">
    <source>
        <dbReference type="EMBL" id="ROL53205.1"/>
    </source>
</evidence>
<reference evidence="1 2" key="1">
    <citation type="submission" date="2018-10" db="EMBL/GenBank/DDBJ databases">
        <title>Genome assembly for a Yunnan-Guizhou Plateau 3E fish, Anabarilius grahami (Regan), and its evolutionary and genetic applications.</title>
        <authorList>
            <person name="Jiang W."/>
        </authorList>
    </citation>
    <scope>NUCLEOTIDE SEQUENCE [LARGE SCALE GENOMIC DNA]</scope>
    <source>
        <strain evidence="1">AG-KIZ</strain>
        <tissue evidence="1">Muscle</tissue>
    </source>
</reference>
<dbReference type="AlphaFoldDB" id="A0A3N0Z403"/>
<keyword evidence="2" id="KW-1185">Reference proteome</keyword>
<protein>
    <submittedName>
        <fullName evidence="1">Uncharacterized protein</fullName>
    </submittedName>
</protein>
<accession>A0A3N0Z403</accession>
<proteinExistence type="predicted"/>
<evidence type="ECO:0000313" key="2">
    <source>
        <dbReference type="Proteomes" id="UP000281406"/>
    </source>
</evidence>
<name>A0A3N0Z403_ANAGA</name>
<sequence length="201" mass="22059">MPDWLEELAVSIPRLVFGGQRLENTSLLGFESVSCRNTEMRKTVERETDIGALVGFGRSRPCNGEGCLKIWQPTPEKSLDSLSRMAHRITKALISPEKRPKCHDCAKANSEAVMSSHPVLDLQTASNRRYLCVCDACSVRCVLPGYIWTLLGLKPGCLLAYMSSCTFVSFSVLQCSQFSVPAGVLETPVSPAQNLSNLCTQ</sequence>